<name>A0ACC0KCA3_CHOFU</name>
<sequence length="75" mass="8252">MAYDVFEIARNPDSPWLTRVANLEAYDGIPRASNFTGCLTHHAETQQCKHCCFTAGLARKMVVAIRADLAQGPTT</sequence>
<gene>
    <name evidence="1" type="ORF">MSG28_012233</name>
</gene>
<dbReference type="Proteomes" id="UP001064048">
    <property type="component" value="Chromosome 21"/>
</dbReference>
<comment type="caution">
    <text evidence="1">The sequence shown here is derived from an EMBL/GenBank/DDBJ whole genome shotgun (WGS) entry which is preliminary data.</text>
</comment>
<accession>A0ACC0KCA3</accession>
<keyword evidence="2" id="KW-1185">Reference proteome</keyword>
<proteinExistence type="predicted"/>
<reference evidence="1 2" key="1">
    <citation type="journal article" date="2022" name="Genome Biol. Evol.">
        <title>The Spruce Budworm Genome: Reconstructing the Evolutionary History of Antifreeze Proteins.</title>
        <authorList>
            <person name="Beliveau C."/>
            <person name="Gagne P."/>
            <person name="Picq S."/>
            <person name="Vernygora O."/>
            <person name="Keeling C.I."/>
            <person name="Pinkney K."/>
            <person name="Doucet D."/>
            <person name="Wen F."/>
            <person name="Johnston J.S."/>
            <person name="Maaroufi H."/>
            <person name="Boyle B."/>
            <person name="Laroche J."/>
            <person name="Dewar K."/>
            <person name="Juretic N."/>
            <person name="Blackburn G."/>
            <person name="Nisole A."/>
            <person name="Brunet B."/>
            <person name="Brandao M."/>
            <person name="Lumley L."/>
            <person name="Duan J."/>
            <person name="Quan G."/>
            <person name="Lucarotti C.J."/>
            <person name="Roe A.D."/>
            <person name="Sperling F.A.H."/>
            <person name="Levesque R.C."/>
            <person name="Cusson M."/>
        </authorList>
    </citation>
    <scope>NUCLEOTIDE SEQUENCE [LARGE SCALE GENOMIC DNA]</scope>
    <source>
        <strain evidence="1">Glfc:IPQL:Cfum</strain>
    </source>
</reference>
<organism evidence="1 2">
    <name type="scientific">Choristoneura fumiferana</name>
    <name type="common">Spruce budworm moth</name>
    <name type="synonym">Archips fumiferana</name>
    <dbReference type="NCBI Taxonomy" id="7141"/>
    <lineage>
        <taxon>Eukaryota</taxon>
        <taxon>Metazoa</taxon>
        <taxon>Ecdysozoa</taxon>
        <taxon>Arthropoda</taxon>
        <taxon>Hexapoda</taxon>
        <taxon>Insecta</taxon>
        <taxon>Pterygota</taxon>
        <taxon>Neoptera</taxon>
        <taxon>Endopterygota</taxon>
        <taxon>Lepidoptera</taxon>
        <taxon>Glossata</taxon>
        <taxon>Ditrysia</taxon>
        <taxon>Tortricoidea</taxon>
        <taxon>Tortricidae</taxon>
        <taxon>Tortricinae</taxon>
        <taxon>Choristoneura</taxon>
    </lineage>
</organism>
<protein>
    <submittedName>
        <fullName evidence="1">Uncharacterized protein</fullName>
    </submittedName>
</protein>
<evidence type="ECO:0000313" key="2">
    <source>
        <dbReference type="Proteomes" id="UP001064048"/>
    </source>
</evidence>
<evidence type="ECO:0000313" key="1">
    <source>
        <dbReference type="EMBL" id="KAI8434088.1"/>
    </source>
</evidence>
<dbReference type="EMBL" id="CM046121">
    <property type="protein sequence ID" value="KAI8434088.1"/>
    <property type="molecule type" value="Genomic_DNA"/>
</dbReference>